<protein>
    <submittedName>
        <fullName evidence="1">Uncharacterized protein</fullName>
    </submittedName>
</protein>
<keyword evidence="2" id="KW-1185">Reference proteome</keyword>
<dbReference type="KEGG" id="psco:LY89DRAFT_578476"/>
<reference evidence="1 2" key="1">
    <citation type="submission" date="2015-10" db="EMBL/GenBank/DDBJ databases">
        <title>Full genome of DAOMC 229536 Phialocephala scopiformis, a fungal endophyte of spruce producing the potent anti-insectan compound rugulosin.</title>
        <authorList>
            <consortium name="DOE Joint Genome Institute"/>
            <person name="Walker A.K."/>
            <person name="Frasz S.L."/>
            <person name="Seifert K.A."/>
            <person name="Miller J.D."/>
            <person name="Mondo S.J."/>
            <person name="Labutti K."/>
            <person name="Lipzen A."/>
            <person name="Dockter R."/>
            <person name="Kennedy M."/>
            <person name="Grigoriev I.V."/>
            <person name="Spatafora J.W."/>
        </authorList>
    </citation>
    <scope>NUCLEOTIDE SEQUENCE [LARGE SCALE GENOMIC DNA]</scope>
    <source>
        <strain evidence="1 2">CBS 120377</strain>
    </source>
</reference>
<dbReference type="RefSeq" id="XP_018074978.1">
    <property type="nucleotide sequence ID" value="XM_018208946.1"/>
</dbReference>
<organism evidence="1 2">
    <name type="scientific">Mollisia scopiformis</name>
    <name type="common">Conifer needle endophyte fungus</name>
    <name type="synonym">Phialocephala scopiformis</name>
    <dbReference type="NCBI Taxonomy" id="149040"/>
    <lineage>
        <taxon>Eukaryota</taxon>
        <taxon>Fungi</taxon>
        <taxon>Dikarya</taxon>
        <taxon>Ascomycota</taxon>
        <taxon>Pezizomycotina</taxon>
        <taxon>Leotiomycetes</taxon>
        <taxon>Helotiales</taxon>
        <taxon>Mollisiaceae</taxon>
        <taxon>Mollisia</taxon>
    </lineage>
</organism>
<feature type="non-terminal residue" evidence="1">
    <location>
        <position position="1"/>
    </location>
</feature>
<sequence length="459" mass="53037">VTSSVWRKRFLRTFDFDNSLETAEMLKKYKYRRTVSKQWTCFDLDKYGGGSSSYEVQEFQTVNQEHSLRMFRGLIIDSNASMVPDENGQLVPHGLNLKFIQDMITGNNGMSYVDIIESVFCTKYDKDIGRNLNNVMRLDKQGCALYNVQLCLSALSLHPNYCNAKVSHFDISQHQVYSAPCTQPLFLDNLKQSVNTRWLLHIVNFFKFHFKSGAEGLLAHAYSVLDADQYPQFWVGKLQAGTQTFGTHWKGAYMYLDQRTLMSSRSKNTSRGTVHTDSLDGGETFQDMSFFFDDAQYGTDKWPKQWERILGSDPFKELGNLRTRYRRNQPERPAIKQFWGTSRGSKQGHFFGRIHAMAPQADIPGFQRLVMMKFYTKKENGEQVYDPTQVWAYEGVVLPGRRIVVGRWWDARGDIDDERINSGPFIWWNVDRSGAAKPIDKDEAFDFLDSFQDHDLGVV</sequence>
<dbReference type="OrthoDB" id="3971593at2759"/>
<gene>
    <name evidence="1" type="ORF">LY89DRAFT_578476</name>
</gene>
<name>A0A194XKD6_MOLSC</name>
<accession>A0A194XKD6</accession>
<dbReference type="STRING" id="149040.A0A194XKD6"/>
<dbReference type="EMBL" id="KQ947409">
    <property type="protein sequence ID" value="KUJ20623.1"/>
    <property type="molecule type" value="Genomic_DNA"/>
</dbReference>
<evidence type="ECO:0000313" key="2">
    <source>
        <dbReference type="Proteomes" id="UP000070700"/>
    </source>
</evidence>
<dbReference type="Proteomes" id="UP000070700">
    <property type="component" value="Unassembled WGS sequence"/>
</dbReference>
<proteinExistence type="predicted"/>
<dbReference type="GeneID" id="28818672"/>
<evidence type="ECO:0000313" key="1">
    <source>
        <dbReference type="EMBL" id="KUJ20623.1"/>
    </source>
</evidence>
<dbReference type="InParanoid" id="A0A194XKD6"/>
<dbReference type="AlphaFoldDB" id="A0A194XKD6"/>